<dbReference type="SUPFAM" id="SSF53335">
    <property type="entry name" value="S-adenosyl-L-methionine-dependent methyltransferases"/>
    <property type="match status" value="1"/>
</dbReference>
<protein>
    <recommendedName>
        <fullName evidence="1">Methyltransferase type 12 domain-containing protein</fullName>
    </recommendedName>
</protein>
<dbReference type="InterPro" id="IPR029063">
    <property type="entry name" value="SAM-dependent_MTases_sf"/>
</dbReference>
<dbReference type="Gene3D" id="3.40.50.150">
    <property type="entry name" value="Vaccinia Virus protein VP39"/>
    <property type="match status" value="1"/>
</dbReference>
<keyword evidence="3" id="KW-1185">Reference proteome</keyword>
<dbReference type="OMA" id="FIRHIAD"/>
<dbReference type="CDD" id="cd02440">
    <property type="entry name" value="AdoMet_MTases"/>
    <property type="match status" value="1"/>
</dbReference>
<gene>
    <name evidence="2" type="ORF">Vbra_8997</name>
</gene>
<evidence type="ECO:0000259" key="1">
    <source>
        <dbReference type="Pfam" id="PF08242"/>
    </source>
</evidence>
<dbReference type="EMBL" id="CDMY01000408">
    <property type="protein sequence ID" value="CEM11033.1"/>
    <property type="molecule type" value="Genomic_DNA"/>
</dbReference>
<dbReference type="InterPro" id="IPR013217">
    <property type="entry name" value="Methyltransf_12"/>
</dbReference>
<organism evidence="2 3">
    <name type="scientific">Vitrella brassicaformis (strain CCMP3155)</name>
    <dbReference type="NCBI Taxonomy" id="1169540"/>
    <lineage>
        <taxon>Eukaryota</taxon>
        <taxon>Sar</taxon>
        <taxon>Alveolata</taxon>
        <taxon>Colpodellida</taxon>
        <taxon>Vitrellaceae</taxon>
        <taxon>Vitrella</taxon>
    </lineage>
</organism>
<name>A0A0G4FDL5_VITBC</name>
<dbReference type="Pfam" id="PF08242">
    <property type="entry name" value="Methyltransf_12"/>
    <property type="match status" value="1"/>
</dbReference>
<evidence type="ECO:0000313" key="3">
    <source>
        <dbReference type="Proteomes" id="UP000041254"/>
    </source>
</evidence>
<evidence type="ECO:0000313" key="2">
    <source>
        <dbReference type="EMBL" id="CEM11033.1"/>
    </source>
</evidence>
<dbReference type="Proteomes" id="UP000041254">
    <property type="component" value="Unassembled WGS sequence"/>
</dbReference>
<sequence>MESPAVFNASHYPDGVNANFVNSTEEQLKEKYGNGSGLFEDPEQRDIAKCKDAILKALRQHCHLSPGCCLVDVGAGTGLFLKDFSAIIGNQGSIYACELSDGFLGLLERLCDEEGLTNVITVKTSDTSLQLPESAKRAADLVFICDVYHHFEYPRTFIRHIADDVIKPDTGLLVVIDFHRIPEKIWSRPPEWVLDHVRAGQDTFKQEIEESGFEYLSDVEVEGMRENYMMTFRPRKEPTAGD</sequence>
<dbReference type="InParanoid" id="A0A0G4FDL5"/>
<proteinExistence type="predicted"/>
<feature type="domain" description="Methyltransferase type 12" evidence="1">
    <location>
        <begin position="71"/>
        <end position="169"/>
    </location>
</feature>
<dbReference type="OrthoDB" id="506498at2759"/>
<dbReference type="AlphaFoldDB" id="A0A0G4FDL5"/>
<reference evidence="2 3" key="1">
    <citation type="submission" date="2014-11" db="EMBL/GenBank/DDBJ databases">
        <authorList>
            <person name="Zhu J."/>
            <person name="Qi W."/>
            <person name="Song R."/>
        </authorList>
    </citation>
    <scope>NUCLEOTIDE SEQUENCE [LARGE SCALE GENOMIC DNA]</scope>
</reference>
<accession>A0A0G4FDL5</accession>
<dbReference type="VEuPathDB" id="CryptoDB:Vbra_8997"/>